<feature type="transmembrane region" description="Helical" evidence="7">
    <location>
        <begin position="208"/>
        <end position="227"/>
    </location>
</feature>
<dbReference type="GO" id="GO:0012505">
    <property type="term" value="C:endomembrane system"/>
    <property type="evidence" value="ECO:0007669"/>
    <property type="project" value="UniProtKB-SubCell"/>
</dbReference>
<feature type="transmembrane region" description="Helical" evidence="7">
    <location>
        <begin position="125"/>
        <end position="146"/>
    </location>
</feature>
<feature type="domain" description="Clathrin/coatomer adaptor adaptin-like N-terminal" evidence="8">
    <location>
        <begin position="468"/>
        <end position="977"/>
    </location>
</feature>
<evidence type="ECO:0000256" key="6">
    <source>
        <dbReference type="SAM" id="MobiDB-lite"/>
    </source>
</evidence>
<evidence type="ECO:0000256" key="4">
    <source>
        <dbReference type="ARBA" id="ARBA00022927"/>
    </source>
</evidence>
<dbReference type="AlphaFoldDB" id="A0A9P4YIN4"/>
<keyword evidence="7" id="KW-0812">Transmembrane</keyword>
<dbReference type="GO" id="GO:0006886">
    <property type="term" value="P:intracellular protein transport"/>
    <property type="evidence" value="ECO:0007669"/>
    <property type="project" value="InterPro"/>
</dbReference>
<keyword evidence="5 7" id="KW-0472">Membrane</keyword>
<dbReference type="FunFam" id="1.25.10.10:FF:000044">
    <property type="entry name" value="AP complex subunit beta"/>
    <property type="match status" value="1"/>
</dbReference>
<evidence type="ECO:0000259" key="8">
    <source>
        <dbReference type="Pfam" id="PF01602"/>
    </source>
</evidence>
<accession>A0A9P4YIN4</accession>
<evidence type="ECO:0000256" key="1">
    <source>
        <dbReference type="ARBA" id="ARBA00004308"/>
    </source>
</evidence>
<sequence length="1157" mass="129043">MLMSGPEYLGTTVLVLAWFLAAVAIGIVGTRLYVRWRIVGKYTVDDGLILIALALGIGNSTFLTISTHWGLGTHIAELSKEQINYTVKWVYLCEFFSIMSPGVSRIAYASLLLGILPPIKWRSRMLWTLIWIQFVVDVGTVIISFVQCRPINKFWDAGVPGHCWAPTVQQYVGFFQGSVCSAVDLVLAVFPASLLWNLNMEMKKKISLSLLMGLGIIAMIASIIKTVQLQAITAKADITYAMAHLATWWTLEAYLVIIATSIPTLRPIMSTNRQRDKSNKRSNISDSHQASYVHSKQFERSDDPKLLDRSCGSRNSTPNNGDVYLMEEGHRQDGDGYSSEGIDGIKKETTIGVTYETATRKDQRASMGVGFEYSPSHPLDFRSSSTRKHLLNIVGTRTEATDEQTKTVPARDPSSLAERQLGSPGGLPYIRSRLRRAQKMSSSGGDAKLFARGKVSELRMELQGGGKKDKNHSAKKITLKKIVANMTMSNNDMIGLFPDVIGCMTIPSLEIKKMCFLFLVNYSRTKPEVALKALSLLLADMNDGNPLIRALALRTISYIHVRDFVEATVQPLKHLMSDADPYVRKTAAFAVAKLYDHDRRLVESSDLIERLNNMLQDENPTVVSSALAALVDVWERSESITLTIDYTNASKIISILPDCSEWCQTYILEALMSYVPRESSEALLLAERVAPRLSHSNSSVVLTCIRVILYFMNYIADEKQVTSLSRKLSPPLVTLLSKGPEVQYLALRNAILILQRRPEVLRNDIRVFFCKYNDPIYVKVTKLELIFMLASKDNISVVLTELREYATEIDVHFVRKAVRAIGKLAIKIESASRQCIETLLELVNAKIPYIVQEATVVIRNIFRKYPNQYESIITTVIQNIDELDEPEAKAAVIWIIGQYADRIDNSDVFLQDYLATFHDEPVEVQLALLTATVKLFIQRPTKGQELVPQVLKWCTEETDDPDLRDRGFMYWRLLSTDPETARKIVMGEKPPITADREKLDPRTLEELCLNVGTLATVYLKPVQQVFRLARPKRLAPSPALQQPTYQDSHDTPFHIPLTTLLSPNQEPDANAQSTSSNPGMAQKPDISAAVNAADIYFAGIGNDQVADQMAAMSLGGGGVHGGDMVATTPESQYIVSQNQQQAYQHNMGGATGEVLLI</sequence>
<evidence type="ECO:0000313" key="11">
    <source>
        <dbReference type="Proteomes" id="UP000749309"/>
    </source>
</evidence>
<dbReference type="EMBL" id="JAAQVJ010000110">
    <property type="protein sequence ID" value="KAF3894597.1"/>
    <property type="molecule type" value="Genomic_DNA"/>
</dbReference>
<dbReference type="InterPro" id="IPR002553">
    <property type="entry name" value="Clathrin/coatomer_adapt-like_N"/>
</dbReference>
<evidence type="ECO:0000259" key="9">
    <source>
        <dbReference type="Pfam" id="PF20684"/>
    </source>
</evidence>
<comment type="subcellular location">
    <subcellularLocation>
        <location evidence="1">Endomembrane system</location>
    </subcellularLocation>
</comment>
<feature type="compositionally biased region" description="Polar residues" evidence="6">
    <location>
        <begin position="281"/>
        <end position="294"/>
    </location>
</feature>
<evidence type="ECO:0000256" key="2">
    <source>
        <dbReference type="ARBA" id="ARBA00006613"/>
    </source>
</evidence>
<feature type="domain" description="Rhodopsin" evidence="9">
    <location>
        <begin position="31"/>
        <end position="270"/>
    </location>
</feature>
<evidence type="ECO:0000256" key="7">
    <source>
        <dbReference type="SAM" id="Phobius"/>
    </source>
</evidence>
<dbReference type="PANTHER" id="PTHR11134">
    <property type="entry name" value="ADAPTOR COMPLEX SUBUNIT BETA FAMILY MEMBER"/>
    <property type="match status" value="1"/>
</dbReference>
<dbReference type="SUPFAM" id="SSF48371">
    <property type="entry name" value="ARM repeat"/>
    <property type="match status" value="1"/>
</dbReference>
<feature type="transmembrane region" description="Helical" evidence="7">
    <location>
        <begin position="46"/>
        <end position="69"/>
    </location>
</feature>
<gene>
    <name evidence="10" type="ORF">GY632_3668</name>
</gene>
<protein>
    <submittedName>
        <fullName evidence="10">AP complex subunit beta</fullName>
    </submittedName>
</protein>
<feature type="transmembrane region" description="Helical" evidence="7">
    <location>
        <begin position="174"/>
        <end position="196"/>
    </location>
</feature>
<dbReference type="Gene3D" id="1.25.10.10">
    <property type="entry name" value="Leucine-rich Repeat Variant"/>
    <property type="match status" value="1"/>
</dbReference>
<dbReference type="GO" id="GO:0030117">
    <property type="term" value="C:membrane coat"/>
    <property type="evidence" value="ECO:0007669"/>
    <property type="project" value="InterPro"/>
</dbReference>
<dbReference type="InterPro" id="IPR016024">
    <property type="entry name" value="ARM-type_fold"/>
</dbReference>
<feature type="compositionally biased region" description="Polar residues" evidence="6">
    <location>
        <begin position="1059"/>
        <end position="1079"/>
    </location>
</feature>
<feature type="transmembrane region" description="Helical" evidence="7">
    <location>
        <begin position="12"/>
        <end position="34"/>
    </location>
</feature>
<dbReference type="GO" id="GO:0016192">
    <property type="term" value="P:vesicle-mediated transport"/>
    <property type="evidence" value="ECO:0007669"/>
    <property type="project" value="InterPro"/>
</dbReference>
<keyword evidence="3" id="KW-0813">Transport</keyword>
<dbReference type="Proteomes" id="UP000749309">
    <property type="component" value="Unassembled WGS sequence"/>
</dbReference>
<feature type="region of interest" description="Disordered" evidence="6">
    <location>
        <begin position="1036"/>
        <end position="1082"/>
    </location>
</feature>
<feature type="region of interest" description="Disordered" evidence="6">
    <location>
        <begin position="270"/>
        <end position="343"/>
    </location>
</feature>
<dbReference type="InterPro" id="IPR011989">
    <property type="entry name" value="ARM-like"/>
</dbReference>
<comment type="similarity">
    <text evidence="2">Belongs to the adaptor complexes large subunit family.</text>
</comment>
<comment type="caution">
    <text evidence="10">The sequence shown here is derived from an EMBL/GenBank/DDBJ whole genome shotgun (WGS) entry which is preliminary data.</text>
</comment>
<dbReference type="Pfam" id="PF20684">
    <property type="entry name" value="Fung_rhodopsin"/>
    <property type="match status" value="1"/>
</dbReference>
<name>A0A9P4YIN4_9EURO</name>
<proteinExistence type="inferred from homology"/>
<keyword evidence="4" id="KW-0653">Protein transport</keyword>
<feature type="transmembrane region" description="Helical" evidence="7">
    <location>
        <begin position="247"/>
        <end position="265"/>
    </location>
</feature>
<dbReference type="Pfam" id="PF01602">
    <property type="entry name" value="Adaptin_N"/>
    <property type="match status" value="1"/>
</dbReference>
<organism evidence="10 11">
    <name type="scientific">Trichophyton interdigitale</name>
    <dbReference type="NCBI Taxonomy" id="101480"/>
    <lineage>
        <taxon>Eukaryota</taxon>
        <taxon>Fungi</taxon>
        <taxon>Dikarya</taxon>
        <taxon>Ascomycota</taxon>
        <taxon>Pezizomycotina</taxon>
        <taxon>Eurotiomycetes</taxon>
        <taxon>Eurotiomycetidae</taxon>
        <taxon>Onygenales</taxon>
        <taxon>Arthrodermataceae</taxon>
        <taxon>Trichophyton</taxon>
    </lineage>
</organism>
<evidence type="ECO:0000313" key="10">
    <source>
        <dbReference type="EMBL" id="KAF3894597.1"/>
    </source>
</evidence>
<dbReference type="InterPro" id="IPR026739">
    <property type="entry name" value="AP_beta"/>
</dbReference>
<evidence type="ECO:0000256" key="3">
    <source>
        <dbReference type="ARBA" id="ARBA00022448"/>
    </source>
</evidence>
<evidence type="ECO:0000256" key="5">
    <source>
        <dbReference type="ARBA" id="ARBA00023136"/>
    </source>
</evidence>
<reference evidence="10" key="1">
    <citation type="submission" date="2020-03" db="EMBL/GenBank/DDBJ databases">
        <title>Whole Genome Sequence of Trichophyton interdigitale from India.</title>
        <authorList>
            <person name="Kumar P."/>
        </authorList>
    </citation>
    <scope>NUCLEOTIDE SEQUENCE</scope>
    <source>
        <strain evidence="10">UCMS-IGIB-CI14</strain>
    </source>
</reference>
<keyword evidence="7" id="KW-1133">Transmembrane helix</keyword>
<feature type="region of interest" description="Disordered" evidence="6">
    <location>
        <begin position="397"/>
        <end position="428"/>
    </location>
</feature>
<dbReference type="InterPro" id="IPR049326">
    <property type="entry name" value="Rhodopsin_dom_fungi"/>
</dbReference>
<feature type="compositionally biased region" description="Basic and acidic residues" evidence="6">
    <location>
        <begin position="296"/>
        <end position="308"/>
    </location>
</feature>